<dbReference type="InterPro" id="IPR016084">
    <property type="entry name" value="Haem_Oase-like_multi-hlx"/>
</dbReference>
<dbReference type="Pfam" id="PF01126">
    <property type="entry name" value="Heme_oxygenase"/>
    <property type="match status" value="1"/>
</dbReference>
<dbReference type="Proteomes" id="UP000748752">
    <property type="component" value="Unassembled WGS sequence"/>
</dbReference>
<reference evidence="2 3" key="1">
    <citation type="journal article" date="2020" name="Microorganisms">
        <title>Osmotic Adaptation and Compatible Solute Biosynthesis of Phototrophic Bacteria as Revealed from Genome Analyses.</title>
        <authorList>
            <person name="Imhoff J.F."/>
            <person name="Rahn T."/>
            <person name="Kunzel S."/>
            <person name="Keller A."/>
            <person name="Neulinger S.C."/>
        </authorList>
    </citation>
    <scope>NUCLEOTIDE SEQUENCE [LARGE SCALE GENOMIC DNA]</scope>
    <source>
        <strain evidence="2 3">DSM 6210</strain>
    </source>
</reference>
<dbReference type="EMBL" id="NRRV01000002">
    <property type="protein sequence ID" value="MBK1629459.1"/>
    <property type="molecule type" value="Genomic_DNA"/>
</dbReference>
<comment type="caution">
    <text evidence="2">The sequence shown here is derived from an EMBL/GenBank/DDBJ whole genome shotgun (WGS) entry which is preliminary data.</text>
</comment>
<dbReference type="InterPro" id="IPR016053">
    <property type="entry name" value="Haem_Oase-like"/>
</dbReference>
<evidence type="ECO:0000313" key="3">
    <source>
        <dbReference type="Proteomes" id="UP000748752"/>
    </source>
</evidence>
<evidence type="ECO:0000313" key="2">
    <source>
        <dbReference type="EMBL" id="MBK1629459.1"/>
    </source>
</evidence>
<evidence type="ECO:0008006" key="4">
    <source>
        <dbReference type="Google" id="ProtNLM"/>
    </source>
</evidence>
<organism evidence="2 3">
    <name type="scientific">Thiohalocapsa halophila</name>
    <dbReference type="NCBI Taxonomy" id="69359"/>
    <lineage>
        <taxon>Bacteria</taxon>
        <taxon>Pseudomonadati</taxon>
        <taxon>Pseudomonadota</taxon>
        <taxon>Gammaproteobacteria</taxon>
        <taxon>Chromatiales</taxon>
        <taxon>Chromatiaceae</taxon>
        <taxon>Thiohalocapsa</taxon>
    </lineage>
</organism>
<feature type="region of interest" description="Disordered" evidence="1">
    <location>
        <begin position="1"/>
        <end position="24"/>
    </location>
</feature>
<sequence length="257" mass="26468">MMAMASAQRGRRPPASGGRPTPGLMRQLREHTAGVHAATEALPLMQTVLSPRPSPAGYRRYLLTLHGVYTAVEPALYAAVPAALVAELGIAPKLPALQQDLQALPPTTPTAARGPPAAGPLAAEGLRTRVDRLLAAAGAQRTATALGGLYVLEGATLGGQVIARRLRSNWPGAAPGSGWGTGQELAQAEQVSQAPAPAPLPTAFLEFRSYQGTGDWRRFGVALEAWAAQAPGSEPAVLDGALRIFGAMHAAFAEAGG</sequence>
<gene>
    <name evidence="2" type="ORF">CKO31_01640</name>
</gene>
<keyword evidence="3" id="KW-1185">Reference proteome</keyword>
<proteinExistence type="predicted"/>
<protein>
    <recommendedName>
        <fullName evidence="4">Biliverdin-producing heme oxygenase</fullName>
    </recommendedName>
</protein>
<dbReference type="SUPFAM" id="SSF48613">
    <property type="entry name" value="Heme oxygenase-like"/>
    <property type="match status" value="1"/>
</dbReference>
<dbReference type="Gene3D" id="1.20.910.10">
    <property type="entry name" value="Heme oxygenase-like"/>
    <property type="match status" value="1"/>
</dbReference>
<accession>A0ABS1CC36</accession>
<feature type="compositionally biased region" description="Low complexity" evidence="1">
    <location>
        <begin position="13"/>
        <end position="23"/>
    </location>
</feature>
<evidence type="ECO:0000256" key="1">
    <source>
        <dbReference type="SAM" id="MobiDB-lite"/>
    </source>
</evidence>
<dbReference type="CDD" id="cd19166">
    <property type="entry name" value="HemeO-bac"/>
    <property type="match status" value="1"/>
</dbReference>
<name>A0ABS1CC36_9GAMM</name>